<organism evidence="2 3">
    <name type="scientific">Rahnella inusitata</name>
    <dbReference type="NCBI Taxonomy" id="58169"/>
    <lineage>
        <taxon>Bacteria</taxon>
        <taxon>Pseudomonadati</taxon>
        <taxon>Pseudomonadota</taxon>
        <taxon>Gammaproteobacteria</taxon>
        <taxon>Enterobacterales</taxon>
        <taxon>Yersiniaceae</taxon>
        <taxon>Rahnella</taxon>
    </lineage>
</organism>
<dbReference type="InterPro" id="IPR008523">
    <property type="entry name" value="DUF805"/>
</dbReference>
<keyword evidence="1" id="KW-0812">Transmembrane</keyword>
<proteinExistence type="predicted"/>
<dbReference type="Proteomes" id="UP000284119">
    <property type="component" value="Unassembled WGS sequence"/>
</dbReference>
<name>A0ABX9NWH8_9GAMM</name>
<dbReference type="PANTHER" id="PTHR34980">
    <property type="entry name" value="INNER MEMBRANE PROTEIN-RELATED-RELATED"/>
    <property type="match status" value="1"/>
</dbReference>
<dbReference type="RefSeq" id="WP_112165915.1">
    <property type="nucleotide sequence ID" value="NZ_CBCPIW010000015.1"/>
</dbReference>
<protein>
    <submittedName>
        <fullName evidence="2">DUF805 domain-containing protein</fullName>
    </submittedName>
</protein>
<accession>A0ABX9NWH8</accession>
<keyword evidence="3" id="KW-1185">Reference proteome</keyword>
<evidence type="ECO:0000256" key="1">
    <source>
        <dbReference type="SAM" id="Phobius"/>
    </source>
</evidence>
<dbReference type="Pfam" id="PF05656">
    <property type="entry name" value="DUF805"/>
    <property type="match status" value="1"/>
</dbReference>
<feature type="transmembrane region" description="Helical" evidence="1">
    <location>
        <begin position="76"/>
        <end position="93"/>
    </location>
</feature>
<evidence type="ECO:0000313" key="3">
    <source>
        <dbReference type="Proteomes" id="UP000284119"/>
    </source>
</evidence>
<keyword evidence="1" id="KW-1133">Transmembrane helix</keyword>
<keyword evidence="1" id="KW-0472">Membrane</keyword>
<reference evidence="2 3" key="1">
    <citation type="submission" date="2018-09" db="EMBL/GenBank/DDBJ databases">
        <authorList>
            <person name="Le Fleche-Mateos A."/>
        </authorList>
    </citation>
    <scope>NUCLEOTIDE SEQUENCE [LARGE SCALE GENOMIC DNA]</scope>
    <source>
        <strain evidence="2 3">DSM 30078</strain>
    </source>
</reference>
<sequence>MNWYLKVLKNYTCFSGRAPRSEYWWFSMFNFLISIALSLIASLLGDEYVISGLYSLFIFLPGLAVTIRRIHDAGYSGWWVLCPIFNLIVLFFASEDDNRFGLRPADIAR</sequence>
<feature type="transmembrane region" description="Helical" evidence="1">
    <location>
        <begin position="24"/>
        <end position="45"/>
    </location>
</feature>
<feature type="transmembrane region" description="Helical" evidence="1">
    <location>
        <begin position="52"/>
        <end position="70"/>
    </location>
</feature>
<dbReference type="GeneID" id="88079568"/>
<evidence type="ECO:0000313" key="2">
    <source>
        <dbReference type="EMBL" id="RJT10072.1"/>
    </source>
</evidence>
<dbReference type="PANTHER" id="PTHR34980:SF2">
    <property type="entry name" value="INNER MEMBRANE PROTEIN YHAH-RELATED"/>
    <property type="match status" value="1"/>
</dbReference>
<dbReference type="EMBL" id="RAHG01000013">
    <property type="protein sequence ID" value="RJT10072.1"/>
    <property type="molecule type" value="Genomic_DNA"/>
</dbReference>
<comment type="caution">
    <text evidence="2">The sequence shown here is derived from an EMBL/GenBank/DDBJ whole genome shotgun (WGS) entry which is preliminary data.</text>
</comment>
<gene>
    <name evidence="2" type="ORF">D5396_19915</name>
</gene>